<dbReference type="PROSITE" id="PS51643">
    <property type="entry name" value="HD_CAS3"/>
    <property type="match status" value="1"/>
</dbReference>
<dbReference type="AlphaFoldDB" id="A0A7C4Q2Q6"/>
<dbReference type="Pfam" id="PF22590">
    <property type="entry name" value="Cas3-like_C_2"/>
    <property type="match status" value="1"/>
</dbReference>
<keyword evidence="5" id="KW-0547">Nucleotide-binding</keyword>
<dbReference type="PROSITE" id="PS51192">
    <property type="entry name" value="HELICASE_ATP_BIND_1"/>
    <property type="match status" value="1"/>
</dbReference>
<dbReference type="PROSITE" id="PS51194">
    <property type="entry name" value="HELICASE_CTER"/>
    <property type="match status" value="1"/>
</dbReference>
<feature type="domain" description="Helicase ATP-binding" evidence="12">
    <location>
        <begin position="285"/>
        <end position="474"/>
    </location>
</feature>
<dbReference type="InterPro" id="IPR027417">
    <property type="entry name" value="P-loop_NTPase"/>
</dbReference>
<evidence type="ECO:0000256" key="11">
    <source>
        <dbReference type="SAM" id="MobiDB-lite"/>
    </source>
</evidence>
<organism evidence="15">
    <name type="scientific">Bellilinea caldifistulae</name>
    <dbReference type="NCBI Taxonomy" id="360411"/>
    <lineage>
        <taxon>Bacteria</taxon>
        <taxon>Bacillati</taxon>
        <taxon>Chloroflexota</taxon>
        <taxon>Anaerolineae</taxon>
        <taxon>Anaerolineales</taxon>
        <taxon>Anaerolineaceae</taxon>
        <taxon>Bellilinea</taxon>
    </lineage>
</organism>
<evidence type="ECO:0000256" key="6">
    <source>
        <dbReference type="ARBA" id="ARBA00022801"/>
    </source>
</evidence>
<comment type="similarity">
    <text evidence="10">Belongs to the DEAD box helicase family.</text>
</comment>
<dbReference type="Gene3D" id="1.10.3210.30">
    <property type="match status" value="1"/>
</dbReference>
<accession>A0A7C4Q2Q6</accession>
<dbReference type="InterPro" id="IPR006483">
    <property type="entry name" value="CRISPR-assoc_Cas3_HD"/>
</dbReference>
<dbReference type="InterPro" id="IPR054712">
    <property type="entry name" value="Cas3-like_dom"/>
</dbReference>
<dbReference type="SMART" id="SM00487">
    <property type="entry name" value="DEXDc"/>
    <property type="match status" value="1"/>
</dbReference>
<evidence type="ECO:0000256" key="8">
    <source>
        <dbReference type="ARBA" id="ARBA00022840"/>
    </source>
</evidence>
<evidence type="ECO:0000256" key="9">
    <source>
        <dbReference type="ARBA" id="ARBA00023118"/>
    </source>
</evidence>
<dbReference type="InterPro" id="IPR050079">
    <property type="entry name" value="DEAD_box_RNA_helicase"/>
</dbReference>
<feature type="domain" description="HD Cas3-type" evidence="14">
    <location>
        <begin position="21"/>
        <end position="177"/>
    </location>
</feature>
<dbReference type="GO" id="GO:0046872">
    <property type="term" value="F:metal ion binding"/>
    <property type="evidence" value="ECO:0007669"/>
    <property type="project" value="UniProtKB-KW"/>
</dbReference>
<evidence type="ECO:0000256" key="10">
    <source>
        <dbReference type="ARBA" id="ARBA00038437"/>
    </source>
</evidence>
<name>A0A7C4Q2Q6_9CHLR</name>
<dbReference type="Pfam" id="PF00270">
    <property type="entry name" value="DEAD"/>
    <property type="match status" value="1"/>
</dbReference>
<dbReference type="SUPFAM" id="SSF52540">
    <property type="entry name" value="P-loop containing nucleoside triphosphate hydrolases"/>
    <property type="match status" value="1"/>
</dbReference>
<dbReference type="GO" id="GO:0005829">
    <property type="term" value="C:cytosol"/>
    <property type="evidence" value="ECO:0007669"/>
    <property type="project" value="TreeGrafter"/>
</dbReference>
<dbReference type="CDD" id="cd09641">
    <property type="entry name" value="Cas3''_I"/>
    <property type="match status" value="1"/>
</dbReference>
<dbReference type="InterPro" id="IPR011545">
    <property type="entry name" value="DEAD/DEAH_box_helicase_dom"/>
</dbReference>
<dbReference type="InterPro" id="IPR006474">
    <property type="entry name" value="Helicase_Cas3_CRISPR-ass_core"/>
</dbReference>
<proteinExistence type="inferred from homology"/>
<comment type="similarity">
    <text evidence="1">In the N-terminal section; belongs to the CRISPR-associated nuclease Cas3-HD family.</text>
</comment>
<dbReference type="EMBL" id="DSXR01000098">
    <property type="protein sequence ID" value="HGS87944.1"/>
    <property type="molecule type" value="Genomic_DNA"/>
</dbReference>
<evidence type="ECO:0000256" key="2">
    <source>
        <dbReference type="ARBA" id="ARBA00009046"/>
    </source>
</evidence>
<keyword evidence="4" id="KW-0479">Metal-binding</keyword>
<dbReference type="GO" id="GO:0003676">
    <property type="term" value="F:nucleic acid binding"/>
    <property type="evidence" value="ECO:0007669"/>
    <property type="project" value="InterPro"/>
</dbReference>
<dbReference type="PANTHER" id="PTHR47959:SF16">
    <property type="entry name" value="CRISPR-ASSOCIATED NUCLEASE_HELICASE CAS3-RELATED"/>
    <property type="match status" value="1"/>
</dbReference>
<dbReference type="InterPro" id="IPR038257">
    <property type="entry name" value="CRISPR-assoc_Cas3_HD_sf"/>
</dbReference>
<comment type="caution">
    <text evidence="15">The sequence shown here is derived from an EMBL/GenBank/DDBJ whole genome shotgun (WGS) entry which is preliminary data.</text>
</comment>
<dbReference type="InterPro" id="IPR014001">
    <property type="entry name" value="Helicase_ATP-bd"/>
</dbReference>
<evidence type="ECO:0000256" key="3">
    <source>
        <dbReference type="ARBA" id="ARBA00022722"/>
    </source>
</evidence>
<dbReference type="GO" id="GO:0016787">
    <property type="term" value="F:hydrolase activity"/>
    <property type="evidence" value="ECO:0007669"/>
    <property type="project" value="UniProtKB-KW"/>
</dbReference>
<evidence type="ECO:0000256" key="1">
    <source>
        <dbReference type="ARBA" id="ARBA00006847"/>
    </source>
</evidence>
<evidence type="ECO:0000256" key="4">
    <source>
        <dbReference type="ARBA" id="ARBA00022723"/>
    </source>
</evidence>
<gene>
    <name evidence="15" type="primary">cas3</name>
    <name evidence="15" type="ORF">ENT17_10030</name>
</gene>
<keyword evidence="7" id="KW-0347">Helicase</keyword>
<dbReference type="GO" id="GO:0003724">
    <property type="term" value="F:RNA helicase activity"/>
    <property type="evidence" value="ECO:0007669"/>
    <property type="project" value="TreeGrafter"/>
</dbReference>
<dbReference type="Gene3D" id="3.40.50.300">
    <property type="entry name" value="P-loop containing nucleotide triphosphate hydrolases"/>
    <property type="match status" value="2"/>
</dbReference>
<dbReference type="NCBIfam" id="TIGR01596">
    <property type="entry name" value="cas3_HD"/>
    <property type="match status" value="1"/>
</dbReference>
<evidence type="ECO:0000259" key="14">
    <source>
        <dbReference type="PROSITE" id="PS51643"/>
    </source>
</evidence>
<evidence type="ECO:0000313" key="15">
    <source>
        <dbReference type="EMBL" id="HGS87944.1"/>
    </source>
</evidence>
<dbReference type="SMART" id="SM00490">
    <property type="entry name" value="HELICc"/>
    <property type="match status" value="1"/>
</dbReference>
<dbReference type="Pfam" id="PF18019">
    <property type="entry name" value="Cas3_HD"/>
    <property type="match status" value="1"/>
</dbReference>
<evidence type="ECO:0000259" key="13">
    <source>
        <dbReference type="PROSITE" id="PS51194"/>
    </source>
</evidence>
<protein>
    <submittedName>
        <fullName evidence="15">CRISPR-associated helicase Cas3</fullName>
    </submittedName>
</protein>
<dbReference type="InterPro" id="IPR001650">
    <property type="entry name" value="Helicase_C-like"/>
</dbReference>
<keyword evidence="3" id="KW-0540">Nuclease</keyword>
<evidence type="ECO:0000259" key="12">
    <source>
        <dbReference type="PROSITE" id="PS51192"/>
    </source>
</evidence>
<dbReference type="GO" id="GO:0004518">
    <property type="term" value="F:nuclease activity"/>
    <property type="evidence" value="ECO:0007669"/>
    <property type="project" value="UniProtKB-KW"/>
</dbReference>
<dbReference type="PANTHER" id="PTHR47959">
    <property type="entry name" value="ATP-DEPENDENT RNA HELICASE RHLE-RELATED"/>
    <property type="match status" value="1"/>
</dbReference>
<dbReference type="GO" id="GO:0005524">
    <property type="term" value="F:ATP binding"/>
    <property type="evidence" value="ECO:0007669"/>
    <property type="project" value="UniProtKB-KW"/>
</dbReference>
<comment type="similarity">
    <text evidence="2">In the central section; belongs to the CRISPR-associated helicase Cas3 family.</text>
</comment>
<reference evidence="15" key="1">
    <citation type="journal article" date="2020" name="mSystems">
        <title>Genome- and Community-Level Interaction Insights into Carbon Utilization and Element Cycling Functions of Hydrothermarchaeota in Hydrothermal Sediment.</title>
        <authorList>
            <person name="Zhou Z."/>
            <person name="Liu Y."/>
            <person name="Xu W."/>
            <person name="Pan J."/>
            <person name="Luo Z.H."/>
            <person name="Li M."/>
        </authorList>
    </citation>
    <scope>NUCLEOTIDE SEQUENCE [LARGE SCALE GENOMIC DNA]</scope>
    <source>
        <strain evidence="15">SpSt-556</strain>
    </source>
</reference>
<keyword evidence="9" id="KW-0051">Antiviral defense</keyword>
<keyword evidence="8" id="KW-0067">ATP-binding</keyword>
<keyword evidence="6" id="KW-0378">Hydrolase</keyword>
<dbReference type="GO" id="GO:0051607">
    <property type="term" value="P:defense response to virus"/>
    <property type="evidence" value="ECO:0007669"/>
    <property type="project" value="UniProtKB-KW"/>
</dbReference>
<feature type="region of interest" description="Disordered" evidence="11">
    <location>
        <begin position="790"/>
        <end position="809"/>
    </location>
</feature>
<dbReference type="NCBIfam" id="TIGR01587">
    <property type="entry name" value="cas3_core"/>
    <property type="match status" value="1"/>
</dbReference>
<evidence type="ECO:0000256" key="7">
    <source>
        <dbReference type="ARBA" id="ARBA00022806"/>
    </source>
</evidence>
<evidence type="ECO:0000256" key="5">
    <source>
        <dbReference type="ARBA" id="ARBA00022741"/>
    </source>
</evidence>
<sequence length="809" mass="92104">MLPPCQPQGLHHLWAKSPPPGSSAGQSLAEHTWLVLARLADLIHLRPYLPQTLGVPRLWHILFWAAWLHDFGKAARGFQQVLRGKARRWNYRHEVLSLAFVDWASADLEADEQILLAAAVATHHKDWHELDDYRTPPDEDSDPLPAMLEELDPADIPLLYRWIETCAAAWRDALDLRPCGVEIPSLPELRQAQAGLQPKSIRRRLQAIQQTVLEWEEQAYRAGSREEMAPVFRPAIVLRGLMIQSDHLASAGSDSLPARIEAVPALLAELRRLSQGSFQLYAHQQAAAQTPGSALLIAPTGSGKTEAALLWAAHQQPPRLFYTLPFQASMNAMFDRLNALLPGRVGLLHGRSSLALMQRLMDQSYTPQEAARLARQLNDRAALGYYPLRVFSPYQMLKASFQLKGYETLLAEFSEAAFIFDEMHAYEPRRLGMIAATIQFLTQHYGARFFVMSATLPHMLRRQLRQRLNDPPVLRAEPQLCRRFQRHRLHLLEGGLLDEENLQRICRSVQAENLQALVVCNTVQRAQQVWERLRSSLPPGIPLFLLHSRFCMRDRLRHENAILQAAGLGSRRQPLVVVATQVVEVSLNLDLDVLYSDPAPLEALLQRFGRINRLGLRPPAALYVFTQDEKVFGYVYHPREQISRTLDLLKERTARVRPNGLLLDESALPGWLDEVYQDSLLARWEQDFEASLQEFEENFLAALKPFHSDQALAGQFNRLFDSLEVLPEALYDEYIQAQEEYRYPDADRLLVPLCWWQVQRLRQMGVVMEGDERLPPVVRLPYDEILGLQLPGSGMTPSPPDADQAEDFD</sequence>
<feature type="domain" description="Helicase C-terminal" evidence="13">
    <location>
        <begin position="501"/>
        <end position="657"/>
    </location>
</feature>